<dbReference type="Proteomes" id="UP000265566">
    <property type="component" value="Chromosome 2"/>
</dbReference>
<gene>
    <name evidence="1" type="ORF">MtrunA17_Chr2g0283071</name>
</gene>
<dbReference type="EC" id="2.4.1.297" evidence="1"/>
<reference evidence="2" key="1">
    <citation type="journal article" date="2018" name="Nat. Plants">
        <title>Whole-genome landscape of Medicago truncatula symbiotic genes.</title>
        <authorList>
            <person name="Pecrix Y."/>
            <person name="Staton S.E."/>
            <person name="Sallet E."/>
            <person name="Lelandais-Briere C."/>
            <person name="Moreau S."/>
            <person name="Carrere S."/>
            <person name="Blein T."/>
            <person name="Jardinaud M.F."/>
            <person name="Latrasse D."/>
            <person name="Zouine M."/>
            <person name="Zahm M."/>
            <person name="Kreplak J."/>
            <person name="Mayjonade B."/>
            <person name="Satge C."/>
            <person name="Perez M."/>
            <person name="Cauet S."/>
            <person name="Marande W."/>
            <person name="Chantry-Darmon C."/>
            <person name="Lopez-Roques C."/>
            <person name="Bouchez O."/>
            <person name="Berard A."/>
            <person name="Debelle F."/>
            <person name="Munos S."/>
            <person name="Bendahmane A."/>
            <person name="Berges H."/>
            <person name="Niebel A."/>
            <person name="Buitink J."/>
            <person name="Frugier F."/>
            <person name="Benhamed M."/>
            <person name="Crespi M."/>
            <person name="Gouzy J."/>
            <person name="Gamas P."/>
        </authorList>
    </citation>
    <scope>NUCLEOTIDE SEQUENCE [LARGE SCALE GENOMIC DNA]</scope>
    <source>
        <strain evidence="2">cv. Jemalong A17</strain>
    </source>
</reference>
<dbReference type="GO" id="GO:0102455">
    <property type="term" value="F:anthocyanidin 3-O-glucoside 2''-O-glucosyltransferase activity"/>
    <property type="evidence" value="ECO:0007669"/>
    <property type="project" value="UniProtKB-EC"/>
</dbReference>
<evidence type="ECO:0000313" key="1">
    <source>
        <dbReference type="EMBL" id="RHN72013.1"/>
    </source>
</evidence>
<dbReference type="SUPFAM" id="SSF53756">
    <property type="entry name" value="UDP-Glycosyltransferase/glycogen phosphorylase"/>
    <property type="match status" value="1"/>
</dbReference>
<accession>A0A396J6D2</accession>
<organism evidence="1 2">
    <name type="scientific">Medicago truncatula</name>
    <name type="common">Barrel medic</name>
    <name type="synonym">Medicago tribuloides</name>
    <dbReference type="NCBI Taxonomy" id="3880"/>
    <lineage>
        <taxon>Eukaryota</taxon>
        <taxon>Viridiplantae</taxon>
        <taxon>Streptophyta</taxon>
        <taxon>Embryophyta</taxon>
        <taxon>Tracheophyta</taxon>
        <taxon>Spermatophyta</taxon>
        <taxon>Magnoliopsida</taxon>
        <taxon>eudicotyledons</taxon>
        <taxon>Gunneridae</taxon>
        <taxon>Pentapetalae</taxon>
        <taxon>rosids</taxon>
        <taxon>fabids</taxon>
        <taxon>Fabales</taxon>
        <taxon>Fabaceae</taxon>
        <taxon>Papilionoideae</taxon>
        <taxon>50 kb inversion clade</taxon>
        <taxon>NPAAA clade</taxon>
        <taxon>Hologalegina</taxon>
        <taxon>IRL clade</taxon>
        <taxon>Trifolieae</taxon>
        <taxon>Medicago</taxon>
    </lineage>
</organism>
<evidence type="ECO:0000313" key="2">
    <source>
        <dbReference type="Proteomes" id="UP000265566"/>
    </source>
</evidence>
<protein>
    <submittedName>
        <fullName evidence="1">Putative anthocyanidin 3-O-glucoside 2''-O-glucosyltransferase</fullName>
        <ecNumber evidence="1">2.4.1.297</ecNumber>
    </submittedName>
</protein>
<dbReference type="EMBL" id="PSQE01000002">
    <property type="protein sequence ID" value="RHN72013.1"/>
    <property type="molecule type" value="Genomic_DNA"/>
</dbReference>
<dbReference type="AlphaFoldDB" id="A0A396J6D2"/>
<sequence length="77" mass="8658">MLQCIHGLLGHLTTYLHISNKLAERGHMISFLMQRNTISKLEHFNLHPDLISFIPITIPHIDGLPLGSETTADLPFS</sequence>
<keyword evidence="1" id="KW-0808">Transferase</keyword>
<comment type="caution">
    <text evidence="1">The sequence shown here is derived from an EMBL/GenBank/DDBJ whole genome shotgun (WGS) entry which is preliminary data.</text>
</comment>
<name>A0A396J6D2_MEDTR</name>
<proteinExistence type="predicted"/>
<dbReference type="Gene3D" id="3.40.50.2000">
    <property type="entry name" value="Glycogen Phosphorylase B"/>
    <property type="match status" value="1"/>
</dbReference>
<keyword evidence="1" id="KW-0328">Glycosyltransferase</keyword>
<dbReference type="Gramene" id="rna7680">
    <property type="protein sequence ID" value="RHN72013.1"/>
    <property type="gene ID" value="gene7680"/>
</dbReference>